<keyword evidence="2" id="KW-1185">Reference proteome</keyword>
<name>A0A9N7W0B7_PLEPL</name>
<gene>
    <name evidence="1" type="ORF">PLEPLA_LOCUS45638</name>
</gene>
<dbReference type="EMBL" id="CADEAL010004358">
    <property type="protein sequence ID" value="CAB1457811.1"/>
    <property type="molecule type" value="Genomic_DNA"/>
</dbReference>
<sequence length="84" mass="9681">MHLWRQLYTLPRPPPIRYSKWPHAHSLLSAPQQAWSQHTRPPGALVPLWGPMWFSLSGSQMRGGFQRRSHASLQGYRGGRPFHG</sequence>
<evidence type="ECO:0000313" key="1">
    <source>
        <dbReference type="EMBL" id="CAB1457811.1"/>
    </source>
</evidence>
<protein>
    <submittedName>
        <fullName evidence="1">Uncharacterized protein</fullName>
    </submittedName>
</protein>
<organism evidence="1 2">
    <name type="scientific">Pleuronectes platessa</name>
    <name type="common">European plaice</name>
    <dbReference type="NCBI Taxonomy" id="8262"/>
    <lineage>
        <taxon>Eukaryota</taxon>
        <taxon>Metazoa</taxon>
        <taxon>Chordata</taxon>
        <taxon>Craniata</taxon>
        <taxon>Vertebrata</taxon>
        <taxon>Euteleostomi</taxon>
        <taxon>Actinopterygii</taxon>
        <taxon>Neopterygii</taxon>
        <taxon>Teleostei</taxon>
        <taxon>Neoteleostei</taxon>
        <taxon>Acanthomorphata</taxon>
        <taxon>Carangaria</taxon>
        <taxon>Pleuronectiformes</taxon>
        <taxon>Pleuronectoidei</taxon>
        <taxon>Pleuronectidae</taxon>
        <taxon>Pleuronectes</taxon>
    </lineage>
</organism>
<dbReference type="AlphaFoldDB" id="A0A9N7W0B7"/>
<comment type="caution">
    <text evidence="1">The sequence shown here is derived from an EMBL/GenBank/DDBJ whole genome shotgun (WGS) entry which is preliminary data.</text>
</comment>
<evidence type="ECO:0000313" key="2">
    <source>
        <dbReference type="Proteomes" id="UP001153269"/>
    </source>
</evidence>
<accession>A0A9N7W0B7</accession>
<dbReference type="Proteomes" id="UP001153269">
    <property type="component" value="Unassembled WGS sequence"/>
</dbReference>
<proteinExistence type="predicted"/>
<reference evidence="1" key="1">
    <citation type="submission" date="2020-03" db="EMBL/GenBank/DDBJ databases">
        <authorList>
            <person name="Weist P."/>
        </authorList>
    </citation>
    <scope>NUCLEOTIDE SEQUENCE</scope>
</reference>